<dbReference type="EMBL" id="LAZR01008981">
    <property type="protein sequence ID" value="KKM75413.1"/>
    <property type="molecule type" value="Genomic_DNA"/>
</dbReference>
<sequence length="107" mass="12138">MSSERIKWNMKGVWYETCASEGHCSYYFGRDRETPCKSFQLFQYEEGKIGEVDISGVLAINVVDLYSNKAADLLTKGGEGGVYISVKTTEEQRKYLEPFFVKNISGN</sequence>
<proteinExistence type="predicted"/>
<reference evidence="1" key="1">
    <citation type="journal article" date="2015" name="Nature">
        <title>Complex archaea that bridge the gap between prokaryotes and eukaryotes.</title>
        <authorList>
            <person name="Spang A."/>
            <person name="Saw J.H."/>
            <person name="Jorgensen S.L."/>
            <person name="Zaremba-Niedzwiedzka K."/>
            <person name="Martijn J."/>
            <person name="Lind A.E."/>
            <person name="van Eijk R."/>
            <person name="Schleper C."/>
            <person name="Guy L."/>
            <person name="Ettema T.J."/>
        </authorList>
    </citation>
    <scope>NUCLEOTIDE SEQUENCE</scope>
</reference>
<protein>
    <recommendedName>
        <fullName evidence="2">DUF1326 domain-containing protein</fullName>
    </recommendedName>
</protein>
<organism evidence="1">
    <name type="scientific">marine sediment metagenome</name>
    <dbReference type="NCBI Taxonomy" id="412755"/>
    <lineage>
        <taxon>unclassified sequences</taxon>
        <taxon>metagenomes</taxon>
        <taxon>ecological metagenomes</taxon>
    </lineage>
</organism>
<accession>A0A0F9K0B4</accession>
<dbReference type="AlphaFoldDB" id="A0A0F9K0B4"/>
<evidence type="ECO:0008006" key="2">
    <source>
        <dbReference type="Google" id="ProtNLM"/>
    </source>
</evidence>
<name>A0A0F9K0B4_9ZZZZ</name>
<dbReference type="Pfam" id="PF07040">
    <property type="entry name" value="DUF1326"/>
    <property type="match status" value="1"/>
</dbReference>
<evidence type="ECO:0000313" key="1">
    <source>
        <dbReference type="EMBL" id="KKM75413.1"/>
    </source>
</evidence>
<dbReference type="InterPro" id="IPR009758">
    <property type="entry name" value="DUF1326"/>
</dbReference>
<comment type="caution">
    <text evidence="1">The sequence shown here is derived from an EMBL/GenBank/DDBJ whole genome shotgun (WGS) entry which is preliminary data.</text>
</comment>
<gene>
    <name evidence="1" type="ORF">LCGC14_1390510</name>
</gene>